<dbReference type="EMBL" id="MG755267">
    <property type="protein sequence ID" value="AYM45664.1"/>
    <property type="molecule type" value="mRNA"/>
</dbReference>
<name>A0A3G2C0P7_PINMS</name>
<evidence type="ECO:0000256" key="1">
    <source>
        <dbReference type="ARBA" id="ARBA00004123"/>
    </source>
</evidence>
<dbReference type="Pfam" id="PF00643">
    <property type="entry name" value="zf-B_box"/>
    <property type="match status" value="1"/>
</dbReference>
<feature type="domain" description="B box-type" evidence="10">
    <location>
        <begin position="28"/>
        <end position="70"/>
    </location>
</feature>
<dbReference type="GO" id="GO:0005634">
    <property type="term" value="C:nucleus"/>
    <property type="evidence" value="ECO:0007669"/>
    <property type="project" value="UniProtKB-SubCell"/>
</dbReference>
<feature type="region of interest" description="Disordered" evidence="9">
    <location>
        <begin position="130"/>
        <end position="155"/>
    </location>
</feature>
<evidence type="ECO:0000256" key="3">
    <source>
        <dbReference type="ARBA" id="ARBA00022723"/>
    </source>
</evidence>
<evidence type="ECO:0000256" key="2">
    <source>
        <dbReference type="ARBA" id="ARBA00010024"/>
    </source>
</evidence>
<dbReference type="SMART" id="SM00336">
    <property type="entry name" value="BBOX"/>
    <property type="match status" value="2"/>
</dbReference>
<dbReference type="InterPro" id="IPR000315">
    <property type="entry name" value="Znf_B-box"/>
</dbReference>
<dbReference type="GO" id="GO:0003700">
    <property type="term" value="F:DNA-binding transcription factor activity"/>
    <property type="evidence" value="ECO:0007669"/>
    <property type="project" value="TreeGrafter"/>
</dbReference>
<feature type="domain" description="CCT" evidence="11">
    <location>
        <begin position="323"/>
        <end position="365"/>
    </location>
</feature>
<protein>
    <submittedName>
        <fullName evidence="12">CONSTANS-like protein</fullName>
    </submittedName>
</protein>
<evidence type="ECO:0000256" key="5">
    <source>
        <dbReference type="ARBA" id="ARBA00022833"/>
    </source>
</evidence>
<dbReference type="InterPro" id="IPR010402">
    <property type="entry name" value="CCT_domain"/>
</dbReference>
<keyword evidence="4 7" id="KW-0863">Zinc-finger</keyword>
<dbReference type="AlphaFoldDB" id="A0A3G2C0P7"/>
<dbReference type="GO" id="GO:0008270">
    <property type="term" value="F:zinc ion binding"/>
    <property type="evidence" value="ECO:0007669"/>
    <property type="project" value="UniProtKB-KW"/>
</dbReference>
<comment type="subcellular location">
    <subcellularLocation>
        <location evidence="1 8">Nucleus</location>
    </subcellularLocation>
</comment>
<evidence type="ECO:0000256" key="6">
    <source>
        <dbReference type="ARBA" id="ARBA00023242"/>
    </source>
</evidence>
<keyword evidence="6 8" id="KW-0539">Nucleus</keyword>
<reference evidence="12" key="1">
    <citation type="submission" date="2018-01" db="EMBL/GenBank/DDBJ databases">
        <authorList>
            <person name="Yang Z."/>
        </authorList>
    </citation>
    <scope>NUCLEOTIDE SEQUENCE</scope>
</reference>
<feature type="domain" description="B box-type" evidence="10">
    <location>
        <begin position="66"/>
        <end position="113"/>
    </location>
</feature>
<keyword evidence="3" id="KW-0479">Metal-binding</keyword>
<accession>A0A3G2C0P7</accession>
<evidence type="ECO:0000259" key="10">
    <source>
        <dbReference type="PROSITE" id="PS50119"/>
    </source>
</evidence>
<organism evidence="12">
    <name type="scientific">Pinus massoniana</name>
    <name type="common">Chinese red pine</name>
    <dbReference type="NCBI Taxonomy" id="88730"/>
    <lineage>
        <taxon>Eukaryota</taxon>
        <taxon>Viridiplantae</taxon>
        <taxon>Streptophyta</taxon>
        <taxon>Embryophyta</taxon>
        <taxon>Tracheophyta</taxon>
        <taxon>Spermatophyta</taxon>
        <taxon>Pinopsida</taxon>
        <taxon>Pinidae</taxon>
        <taxon>Conifers I</taxon>
        <taxon>Pinales</taxon>
        <taxon>Pinaceae</taxon>
        <taxon>Pinus</taxon>
        <taxon>Pinus subgen. Pinus</taxon>
    </lineage>
</organism>
<dbReference type="InterPro" id="IPR049808">
    <property type="entry name" value="CONSTANS-like_Bbox1"/>
</dbReference>
<dbReference type="InterPro" id="IPR045281">
    <property type="entry name" value="CONSTANS-like"/>
</dbReference>
<evidence type="ECO:0000256" key="4">
    <source>
        <dbReference type="ARBA" id="ARBA00022771"/>
    </source>
</evidence>
<evidence type="ECO:0000256" key="9">
    <source>
        <dbReference type="SAM" id="MobiDB-lite"/>
    </source>
</evidence>
<dbReference type="Pfam" id="PF06203">
    <property type="entry name" value="CCT"/>
    <property type="match status" value="1"/>
</dbReference>
<dbReference type="PANTHER" id="PTHR31319">
    <property type="entry name" value="ZINC FINGER PROTEIN CONSTANS-LIKE 4"/>
    <property type="match status" value="1"/>
</dbReference>
<comment type="similarity">
    <text evidence="2">Belongs to the CONSTANS family.</text>
</comment>
<evidence type="ECO:0000256" key="8">
    <source>
        <dbReference type="PROSITE-ProRule" id="PRU00357"/>
    </source>
</evidence>
<dbReference type="CDD" id="cd19821">
    <property type="entry name" value="Bbox1_BBX-like"/>
    <property type="match status" value="2"/>
</dbReference>
<evidence type="ECO:0000256" key="7">
    <source>
        <dbReference type="PROSITE-ProRule" id="PRU00024"/>
    </source>
</evidence>
<proteinExistence type="evidence at transcript level"/>
<keyword evidence="5" id="KW-0862">Zinc</keyword>
<evidence type="ECO:0000313" key="12">
    <source>
        <dbReference type="EMBL" id="AYM45664.1"/>
    </source>
</evidence>
<dbReference type="PROSITE" id="PS50119">
    <property type="entry name" value="ZF_BBOX"/>
    <property type="match status" value="2"/>
</dbReference>
<dbReference type="PANTHER" id="PTHR31319:SF77">
    <property type="entry name" value="ZINC FINGER PROTEIN CONSTANS-LIKE 4"/>
    <property type="match status" value="1"/>
</dbReference>
<dbReference type="PROSITE" id="PS51017">
    <property type="entry name" value="CCT"/>
    <property type="match status" value="1"/>
</dbReference>
<gene>
    <name evidence="12" type="primary">CO</name>
</gene>
<sequence length="387" mass="41839">MVKEEDCKVTQEAGIVKEFQAWTMPKPCNVCRIASASLFCRADAAYLCSGCDVKVHGANKLASRHERVWLCEVCEQAPAAVTCKADAASLCVSCDADIHSANPLARRHERVPIVPFYKCVSVAKAFLQPPPPPPPLTQTSSLQDSDAPGTLDYDDDEEDDEIYAAEAASWLLPNPNASADGTKNCDDGVSCFGVDAGLNKAAGGYFSVVDLFSDVDPYLDLDYASSFEATGGTDSVVPVQSNGSSHDGAVSTPSDCFDTDKAVYSYTTTTSFGHSVSSSSLDVGVVPDATLSDISRPLNRGAAFELANPGAVHVGVQYVQLDREARVLRYKEKRKNRRFEKTIRYASRKAYAETRPRIKGRFAKRTNADVVQMYTSAEFGYGLVPSF</sequence>
<evidence type="ECO:0000259" key="11">
    <source>
        <dbReference type="PROSITE" id="PS51017"/>
    </source>
</evidence>